<dbReference type="Gene3D" id="3.20.20.80">
    <property type="entry name" value="Glycosidases"/>
    <property type="match status" value="2"/>
</dbReference>
<reference evidence="2" key="1">
    <citation type="submission" date="2022-01" db="EMBL/GenBank/DDBJ databases">
        <title>Novel bile acid biosynthetic pathways are enriched in the microbiome of centenarians.</title>
        <authorList>
            <person name="Sato Y."/>
            <person name="Atarashi K."/>
            <person name="Plichta R.D."/>
            <person name="Arai Y."/>
            <person name="Sasajima S."/>
            <person name="Kearney M.S."/>
            <person name="Suda W."/>
            <person name="Takeshita K."/>
            <person name="Sasaki T."/>
            <person name="Okamoto S."/>
            <person name="Skelly N.A."/>
            <person name="Okamura Y."/>
            <person name="Vlamakis H."/>
            <person name="Li Y."/>
            <person name="Tanoue T."/>
            <person name="Takei H."/>
            <person name="Nittono H."/>
            <person name="Narushima S."/>
            <person name="Irie J."/>
            <person name="Itoh H."/>
            <person name="Moriya K."/>
            <person name="Sugiura Y."/>
            <person name="Suematsu M."/>
            <person name="Moritoki N."/>
            <person name="Shibata S."/>
            <person name="Littman R.D."/>
            <person name="Fischbach A.M."/>
            <person name="Uwamino Y."/>
            <person name="Inoue T."/>
            <person name="Honda A."/>
            <person name="Hattori M."/>
            <person name="Murai T."/>
            <person name="Xavier J.R."/>
            <person name="Hirose N."/>
            <person name="Honda K."/>
        </authorList>
    </citation>
    <scope>NUCLEOTIDE SEQUENCE</scope>
    <source>
        <strain evidence="2">CE91-St7</strain>
    </source>
</reference>
<keyword evidence="1" id="KW-0732">Signal</keyword>
<name>A0AA37KGC5_9BACT</name>
<proteinExistence type="predicted"/>
<sequence>MNQKNRKLPYGKLLLSFLCAGILSAASYAQTTAKGDYIYVEAKEWNKKHPELPKWKKYPSRTVDCLKNAPTRPDKINKYGSWGEKPLFKATGYFYTEKYNNRWVLVDPEGYLHIESAVVGIRQGKGETNKTYFSKKFKDEQDWINTTIEQLASYGFNGAGTWSDDKAIQLYNQKSQARKFSYCPMLNLMAGYGRSLKVTKQLSGNIGYPNQCILAFDPGFEAYCEQEIPKMIASYKDDSNVIGYFSDNELPISKNNLEGYLKLPENDFGRKAAEKWMKDKGITAKQITDELRAEFAGYVADRYYAIVNRALKKHDPHHLYLGSRLHGSAKFIKEVVQAAGRHCDIVSFNYYGFWTIRKTDMQNWDVWANKPFIITEFYTKAEDSGLTNVTGAGWKVRTQKDRGIHYENFIINLLESSNCVGWSWFRYQDNDPTAKGVDPSNLNANKGCVDNCYEPYRSLVASMKRVNIIKYGLMKQFVFSLEDSAL</sequence>
<organism evidence="2 3">
    <name type="scientific">Phocaeicola dorei</name>
    <dbReference type="NCBI Taxonomy" id="357276"/>
    <lineage>
        <taxon>Bacteria</taxon>
        <taxon>Pseudomonadati</taxon>
        <taxon>Bacteroidota</taxon>
        <taxon>Bacteroidia</taxon>
        <taxon>Bacteroidales</taxon>
        <taxon>Bacteroidaceae</taxon>
        <taxon>Phocaeicola</taxon>
    </lineage>
</organism>
<feature type="signal peptide" evidence="1">
    <location>
        <begin position="1"/>
        <end position="25"/>
    </location>
</feature>
<feature type="chain" id="PRO_5041274493" description="Agarase" evidence="1">
    <location>
        <begin position="26"/>
        <end position="486"/>
    </location>
</feature>
<comment type="caution">
    <text evidence="2">The sequence shown here is derived from an EMBL/GenBank/DDBJ whole genome shotgun (WGS) entry which is preliminary data.</text>
</comment>
<protein>
    <recommendedName>
        <fullName evidence="4">Agarase</fullName>
    </recommendedName>
</protein>
<evidence type="ECO:0000256" key="1">
    <source>
        <dbReference type="SAM" id="SignalP"/>
    </source>
</evidence>
<gene>
    <name evidence="2" type="ORF">CE91St7_30140</name>
</gene>
<dbReference type="RefSeq" id="WP_118391564.1">
    <property type="nucleotide sequence ID" value="NZ_BQOA01000001.1"/>
</dbReference>
<evidence type="ECO:0000313" key="2">
    <source>
        <dbReference type="EMBL" id="GKH82130.1"/>
    </source>
</evidence>
<evidence type="ECO:0008006" key="4">
    <source>
        <dbReference type="Google" id="ProtNLM"/>
    </source>
</evidence>
<dbReference type="AlphaFoldDB" id="A0AA37KGC5"/>
<evidence type="ECO:0000313" key="3">
    <source>
        <dbReference type="Proteomes" id="UP001055104"/>
    </source>
</evidence>
<dbReference type="Proteomes" id="UP001055104">
    <property type="component" value="Unassembled WGS sequence"/>
</dbReference>
<accession>A0AA37KGC5</accession>
<dbReference type="SUPFAM" id="SSF51445">
    <property type="entry name" value="(Trans)glycosidases"/>
    <property type="match status" value="1"/>
</dbReference>
<dbReference type="InterPro" id="IPR017853">
    <property type="entry name" value="GH"/>
</dbReference>
<dbReference type="EMBL" id="BQOB01000001">
    <property type="protein sequence ID" value="GKH82130.1"/>
    <property type="molecule type" value="Genomic_DNA"/>
</dbReference>